<protein>
    <submittedName>
        <fullName evidence="2">Uncharacterized protein</fullName>
    </submittedName>
</protein>
<feature type="compositionally biased region" description="Basic residues" evidence="1">
    <location>
        <begin position="150"/>
        <end position="169"/>
    </location>
</feature>
<gene>
    <name evidence="2" type="ORF">SLNWT_2351</name>
</gene>
<evidence type="ECO:0000256" key="1">
    <source>
        <dbReference type="SAM" id="MobiDB-lite"/>
    </source>
</evidence>
<dbReference type="AlphaFoldDB" id="A0A0B5EX80"/>
<accession>A0A0B5EX80</accession>
<dbReference type="Proteomes" id="UP000031523">
    <property type="component" value="Chromosome"/>
</dbReference>
<feature type="region of interest" description="Disordered" evidence="1">
    <location>
        <begin position="80"/>
        <end position="230"/>
    </location>
</feature>
<evidence type="ECO:0000313" key="2">
    <source>
        <dbReference type="EMBL" id="AJE82727.1"/>
    </source>
</evidence>
<dbReference type="EMBL" id="CP010519">
    <property type="protein sequence ID" value="AJE82727.1"/>
    <property type="molecule type" value="Genomic_DNA"/>
</dbReference>
<name>A0A0B5EX80_STRA4</name>
<feature type="region of interest" description="Disordered" evidence="1">
    <location>
        <begin position="43"/>
        <end position="67"/>
    </location>
</feature>
<feature type="compositionally biased region" description="Low complexity" evidence="1">
    <location>
        <begin position="84"/>
        <end position="104"/>
    </location>
</feature>
<organism evidence="2 3">
    <name type="scientific">Streptomyces albus (strain ATCC 21838 / DSM 41398 / FERM P-419 / JCM 4703 / NBRC 107858)</name>
    <dbReference type="NCBI Taxonomy" id="1081613"/>
    <lineage>
        <taxon>Bacteria</taxon>
        <taxon>Bacillati</taxon>
        <taxon>Actinomycetota</taxon>
        <taxon>Actinomycetes</taxon>
        <taxon>Kitasatosporales</taxon>
        <taxon>Streptomycetaceae</taxon>
        <taxon>Streptomyces</taxon>
    </lineage>
</organism>
<evidence type="ECO:0000313" key="3">
    <source>
        <dbReference type="Proteomes" id="UP000031523"/>
    </source>
</evidence>
<dbReference type="KEGG" id="sals:SLNWT_2351"/>
<feature type="compositionally biased region" description="Low complexity" evidence="1">
    <location>
        <begin position="183"/>
        <end position="198"/>
    </location>
</feature>
<feature type="compositionally biased region" description="Low complexity" evidence="1">
    <location>
        <begin position="43"/>
        <end position="60"/>
    </location>
</feature>
<proteinExistence type="predicted"/>
<keyword evidence="3" id="KW-1185">Reference proteome</keyword>
<reference evidence="2 3" key="1">
    <citation type="submission" date="2015-01" db="EMBL/GenBank/DDBJ databases">
        <title>Enhanced salinomycin production by adjusting the supply of polyketide extender units in Streptomyce albus DSM 41398.</title>
        <authorList>
            <person name="Lu C."/>
        </authorList>
    </citation>
    <scope>NUCLEOTIDE SEQUENCE [LARGE SCALE GENOMIC DNA]</scope>
    <source>
        <strain evidence="3">ATCC 21838 / DSM 41398 / FERM P-419 / JCM 4703 / NBRC 107858</strain>
    </source>
</reference>
<sequence>MAHDAKPPSVVAAPRLLRSCTFPLGPARVPRRNTVMIESTASLGSSVTSSAPAAMSTSPPGVKRSFEKCPECGLRGEVCPVSIGRPRGARGPRQAPRAAIPAGRKGIAGRPGQLSEPPGKLAQNSRGATGKHGVARRESFGGGSRFHAPPLRRRPPRGSSPRTRRRHRSSTGGGGRVVTKATGAVRPPRPGSAGPRAGYGWVHGPRVKRRGGRGKSPVHPSHHCLPARPRACSRKRRIRVQTDLAGEECSRTLGGMGQGRRFPDTAVRRSSVPVRTLRVRAPTPCTRAPSQSAPSAAPD</sequence>